<reference evidence="4 5" key="1">
    <citation type="journal article" date="2017" name="Front. Microbiol.">
        <title>Comparative Genomic Analysis of the Class Epsilonproteobacteria and Proposed Reclassification to Epsilonbacteraeota (phyl. nov.).</title>
        <authorList>
            <person name="Waite D.W."/>
            <person name="Vanwonterghem I."/>
            <person name="Rinke C."/>
            <person name="Parks D.H."/>
            <person name="Zhang Y."/>
            <person name="Takai K."/>
            <person name="Sievert S.M."/>
            <person name="Simon J."/>
            <person name="Campbell B.J."/>
            <person name="Hanson T.E."/>
            <person name="Woyke T."/>
            <person name="Klotz M.G."/>
            <person name="Hugenholtz P."/>
        </authorList>
    </citation>
    <scope>NUCLEOTIDE SEQUENCE [LARGE SCALE GENOMIC DNA]</scope>
    <source>
        <strain evidence="4">UBA12443</strain>
    </source>
</reference>
<name>A0A2D3WH60_9BACT</name>
<keyword evidence="2" id="KW-0012">Acyltransferase</keyword>
<dbReference type="InterPro" id="IPR000182">
    <property type="entry name" value="GNAT_dom"/>
</dbReference>
<gene>
    <name evidence="4" type="ORF">CFH83_10125</name>
</gene>
<dbReference type="PANTHER" id="PTHR43877">
    <property type="entry name" value="AMINOALKYLPHOSPHONATE N-ACETYLTRANSFERASE-RELATED-RELATED"/>
    <property type="match status" value="1"/>
</dbReference>
<feature type="domain" description="N-acetyltransferase" evidence="3">
    <location>
        <begin position="1"/>
        <end position="146"/>
    </location>
</feature>
<dbReference type="SUPFAM" id="SSF55729">
    <property type="entry name" value="Acyl-CoA N-acyltransferases (Nat)"/>
    <property type="match status" value="1"/>
</dbReference>
<dbReference type="CDD" id="cd04301">
    <property type="entry name" value="NAT_SF"/>
    <property type="match status" value="1"/>
</dbReference>
<dbReference type="EMBL" id="DLUI01000145">
    <property type="protein sequence ID" value="DAB37626.1"/>
    <property type="molecule type" value="Genomic_DNA"/>
</dbReference>
<dbReference type="AlphaFoldDB" id="A0A2D3WH60"/>
<dbReference type="Gene3D" id="3.40.630.30">
    <property type="match status" value="1"/>
</dbReference>
<dbReference type="InterPro" id="IPR050832">
    <property type="entry name" value="Bact_Acetyltransf"/>
</dbReference>
<sequence>MMIRRACYDDIDAMAGLLSELFGIEDDFLIDTDKQIRGLTLLLQNSAATVLVAEVEGRVIGMVSMQSLISTAMGEKVGLIEDMIVTADFRGKGIGRLLLMGMIEESERLGYGRLSLGADRRNSPALCFYKTFGFETSNMGLMYRIV</sequence>
<evidence type="ECO:0000256" key="1">
    <source>
        <dbReference type="ARBA" id="ARBA00022679"/>
    </source>
</evidence>
<protein>
    <submittedName>
        <fullName evidence="4">GNAT family N-acetyltransferase</fullName>
    </submittedName>
</protein>
<keyword evidence="1 4" id="KW-0808">Transferase</keyword>
<evidence type="ECO:0000313" key="5">
    <source>
        <dbReference type="Proteomes" id="UP000228859"/>
    </source>
</evidence>
<accession>A0A2D3WH60</accession>
<dbReference type="PROSITE" id="PS51186">
    <property type="entry name" value="GNAT"/>
    <property type="match status" value="1"/>
</dbReference>
<organism evidence="4 5">
    <name type="scientific">Sulfuricurvum kujiense</name>
    <dbReference type="NCBI Taxonomy" id="148813"/>
    <lineage>
        <taxon>Bacteria</taxon>
        <taxon>Pseudomonadati</taxon>
        <taxon>Campylobacterota</taxon>
        <taxon>Epsilonproteobacteria</taxon>
        <taxon>Campylobacterales</taxon>
        <taxon>Sulfurimonadaceae</taxon>
        <taxon>Sulfuricurvum</taxon>
    </lineage>
</organism>
<dbReference type="PANTHER" id="PTHR43877:SF2">
    <property type="entry name" value="AMINOALKYLPHOSPHONATE N-ACETYLTRANSFERASE-RELATED"/>
    <property type="match status" value="1"/>
</dbReference>
<dbReference type="Pfam" id="PF00583">
    <property type="entry name" value="Acetyltransf_1"/>
    <property type="match status" value="1"/>
</dbReference>
<proteinExistence type="predicted"/>
<dbReference type="InterPro" id="IPR016181">
    <property type="entry name" value="Acyl_CoA_acyltransferase"/>
</dbReference>
<comment type="caution">
    <text evidence="4">The sequence shown here is derived from an EMBL/GenBank/DDBJ whole genome shotgun (WGS) entry which is preliminary data.</text>
</comment>
<evidence type="ECO:0000313" key="4">
    <source>
        <dbReference type="EMBL" id="DAB37626.1"/>
    </source>
</evidence>
<dbReference type="GO" id="GO:0016747">
    <property type="term" value="F:acyltransferase activity, transferring groups other than amino-acyl groups"/>
    <property type="evidence" value="ECO:0007669"/>
    <property type="project" value="InterPro"/>
</dbReference>
<evidence type="ECO:0000259" key="3">
    <source>
        <dbReference type="PROSITE" id="PS51186"/>
    </source>
</evidence>
<evidence type="ECO:0000256" key="2">
    <source>
        <dbReference type="ARBA" id="ARBA00023315"/>
    </source>
</evidence>
<dbReference type="Proteomes" id="UP000228859">
    <property type="component" value="Unassembled WGS sequence"/>
</dbReference>